<evidence type="ECO:0000256" key="1">
    <source>
        <dbReference type="ARBA" id="ARBA00007129"/>
    </source>
</evidence>
<proteinExistence type="inferred from homology"/>
<comment type="similarity">
    <text evidence="1">Belongs to the TUB family.</text>
</comment>
<comment type="caution">
    <text evidence="4">The sequence shown here is derived from an EMBL/GenBank/DDBJ whole genome shotgun (WGS) entry which is preliminary data.</text>
</comment>
<feature type="compositionally biased region" description="Basic residues" evidence="2">
    <location>
        <begin position="290"/>
        <end position="299"/>
    </location>
</feature>
<feature type="compositionally biased region" description="Basic and acidic residues" evidence="2">
    <location>
        <begin position="594"/>
        <end position="605"/>
    </location>
</feature>
<feature type="compositionally biased region" description="Basic and acidic residues" evidence="2">
    <location>
        <begin position="496"/>
        <end position="520"/>
    </location>
</feature>
<feature type="compositionally biased region" description="Polar residues" evidence="2">
    <location>
        <begin position="932"/>
        <end position="947"/>
    </location>
</feature>
<feature type="compositionally biased region" description="Basic residues" evidence="2">
    <location>
        <begin position="367"/>
        <end position="376"/>
    </location>
</feature>
<dbReference type="EMBL" id="CAMPGE010001779">
    <property type="protein sequence ID" value="CAI2360579.1"/>
    <property type="molecule type" value="Genomic_DNA"/>
</dbReference>
<dbReference type="Proteomes" id="UP001295684">
    <property type="component" value="Unassembled WGS sequence"/>
</dbReference>
<feature type="region of interest" description="Disordered" evidence="2">
    <location>
        <begin position="496"/>
        <end position="642"/>
    </location>
</feature>
<dbReference type="PANTHER" id="PTHR16517">
    <property type="entry name" value="TUBBY-RELATED"/>
    <property type="match status" value="1"/>
</dbReference>
<feature type="compositionally biased region" description="Basic residues" evidence="2">
    <location>
        <begin position="749"/>
        <end position="759"/>
    </location>
</feature>
<feature type="compositionally biased region" description="Basic and acidic residues" evidence="2">
    <location>
        <begin position="346"/>
        <end position="366"/>
    </location>
</feature>
<protein>
    <recommendedName>
        <fullName evidence="3">Tubby C-terminal domain-containing protein</fullName>
    </recommendedName>
</protein>
<feature type="domain" description="Tubby C-terminal" evidence="3">
    <location>
        <begin position="1053"/>
        <end position="1311"/>
    </location>
</feature>
<sequence length="1312" mass="150999">MLDFQEDKRKRDQDIIMSALEDEDNANLFISKKNRLGDNRTHGEDFSNPNQEKNQSGTGFRRSRYLKKITDMADDNEYTLEEVEDRRNKRFDHTEESEMSDINRGLNKRNSVLKYRKSGNNIESNHGQHSHNKSREPAVHSTSQFIAQPEMEPSFIPLKNKRKPEVEEEDLEVHILDDTKQNKKSKNKFIKNKWIQDLGSGRGDQLEDLQSLGSTPSGDQSTSKRKKKIKNFEINSSNKRVEETVEHLKSTFDKDESHPIRLNFEKETEQESIRRSIVNNNFVDRNSPDKKKKRKKAKKRVSDNIIPLHQQEDASPGNYVSVKSLQLEEYKGDESPQDTSPYVSDLKAEDYHHSAYKKRADEETPKPKKKKKKKRSYNNFEQEYSGSYYENEGSQSRKESQLEEVENSNDTYHVMDRIKKRSLRKSSKKVITEFRDDHKELNPSNIEVKQEGQLSVANTHDFRNQETYSNSIFGKQNQSPSIKDNVQIAKRIEDPYKPFTNDTHKDENVSIKEGALERVPARNYEAQQPNIEDNSGVDPIYPRKKKKKRRTIKVDRSNIVHDSSKDLSGINLSSQSIAEPEKSVELSPNVSQVKLDHEQPKETRIATENPTQAEASVERKKRKKKKKKVFDFQKRDNDPDFENLIRSSQMNQISSLNVAYPPKPEPDKMSDQFSDKNSSQADLNIDGGFGAYPMKPEADKSLSIGDDELGTITPDKVSGKAEDFTNTLYDYNKEHGYHENSGRIEISKKPKKRKSKKSMNRSEMRDYKPKNYIESSVKPDINEVQQENEIEYKRDGSMAPDKRKESGRIWGKYDPEEEYSPIKKADNKILMSERKKSRRDMASQGQPRVNFSAEKKASKPRVDMMNRNSQRGNTVEEKKQSTNSQQRGILKKTNMPLYSRSGTKRREAKPNLHTKDFNDIQLKNAMLKENYEGSSNPSSMYTMQTGKRSLKDRNRRRLAESIYGGAYSVTKKKSTEREKRSGSRKINFRSEGGGSSYKGSVERKPRPTKAFAESAPGIKDTLNKCRENKAMFIATLCQLKGAHESIRMLCTAPLSREIGMVQLEITRNAAGFNAFTPKYILSLVSTDSRGNEVKQELMIAKKKLVNRTSNYVLSLDIKNPRSKGDAYMGKLRATDSKKNEYFLYGPGENPGRLKSGQQPRKTFFLAKFSDEVIEGLGKIKKTQALMPFFDERYTDDPFSYDGVDDPHELALSKEVHALKNKKPKWSKNKGRYVFKFGSRVKEPSNKNTQLIEDFRYDPEVSDCDEGSQVSLQKENIVFQFGKFDKSTFSLDVQAPFSIFQAFGLCLAIYDTN</sequence>
<keyword evidence="5" id="KW-1185">Reference proteome</keyword>
<feature type="compositionally biased region" description="Polar residues" evidence="2">
    <location>
        <begin position="47"/>
        <end position="58"/>
    </location>
</feature>
<feature type="compositionally biased region" description="Basic residues" evidence="2">
    <location>
        <begin position="418"/>
        <end position="427"/>
    </location>
</feature>
<feature type="compositionally biased region" description="Polar residues" evidence="2">
    <location>
        <begin position="211"/>
        <end position="221"/>
    </location>
</feature>
<feature type="compositionally biased region" description="Basic and acidic residues" evidence="2">
    <location>
        <begin position="664"/>
        <end position="674"/>
    </location>
</feature>
<dbReference type="SUPFAM" id="SSF54518">
    <property type="entry name" value="Tubby C-terminal domain-like"/>
    <property type="match status" value="1"/>
</dbReference>
<feature type="compositionally biased region" description="Basic and acidic residues" evidence="2">
    <location>
        <begin position="262"/>
        <end position="274"/>
    </location>
</feature>
<feature type="compositionally biased region" description="Basic and acidic residues" evidence="2">
    <location>
        <begin position="790"/>
        <end position="834"/>
    </location>
</feature>
<accession>A0AAD1U5J2</accession>
<evidence type="ECO:0000313" key="5">
    <source>
        <dbReference type="Proteomes" id="UP001295684"/>
    </source>
</evidence>
<reference evidence="4" key="1">
    <citation type="submission" date="2023-07" db="EMBL/GenBank/DDBJ databases">
        <authorList>
            <consortium name="AG Swart"/>
            <person name="Singh M."/>
            <person name="Singh A."/>
            <person name="Seah K."/>
            <person name="Emmerich C."/>
        </authorList>
    </citation>
    <scope>NUCLEOTIDE SEQUENCE</scope>
    <source>
        <strain evidence="4">DP1</strain>
    </source>
</reference>
<feature type="region of interest" description="Disordered" evidence="2">
    <location>
        <begin position="657"/>
        <end position="719"/>
    </location>
</feature>
<gene>
    <name evidence="4" type="ORF">ECRASSUSDP1_LOCUS1883</name>
</gene>
<dbReference type="InterPro" id="IPR025659">
    <property type="entry name" value="Tubby-like_C"/>
</dbReference>
<dbReference type="PRINTS" id="PR01573">
    <property type="entry name" value="SUPERTUBBY"/>
</dbReference>
<feature type="compositionally biased region" description="Basic and acidic residues" evidence="2">
    <location>
        <begin position="552"/>
        <end position="565"/>
    </location>
</feature>
<feature type="compositionally biased region" description="Basic and acidic residues" evidence="2">
    <location>
        <begin position="733"/>
        <end position="748"/>
    </location>
</feature>
<feature type="compositionally biased region" description="Basic and acidic residues" evidence="2">
    <location>
        <begin position="629"/>
        <end position="638"/>
    </location>
</feature>
<feature type="compositionally biased region" description="Basic and acidic residues" evidence="2">
    <location>
        <begin position="35"/>
        <end position="45"/>
    </location>
</feature>
<feature type="region of interest" description="Disordered" evidence="2">
    <location>
        <begin position="931"/>
        <end position="954"/>
    </location>
</feature>
<feature type="region of interest" description="Disordered" evidence="2">
    <location>
        <begin position="27"/>
        <end position="65"/>
    </location>
</feature>
<feature type="region of interest" description="Disordered" evidence="2">
    <location>
        <begin position="262"/>
        <end position="427"/>
    </location>
</feature>
<evidence type="ECO:0000313" key="4">
    <source>
        <dbReference type="EMBL" id="CAI2360579.1"/>
    </source>
</evidence>
<dbReference type="Gene3D" id="3.20.90.10">
    <property type="entry name" value="Tubby Protein, Chain A"/>
    <property type="match status" value="1"/>
</dbReference>
<feature type="compositionally biased region" description="Basic residues" evidence="2">
    <location>
        <begin position="542"/>
        <end position="551"/>
    </location>
</feature>
<organism evidence="4 5">
    <name type="scientific">Euplotes crassus</name>
    <dbReference type="NCBI Taxonomy" id="5936"/>
    <lineage>
        <taxon>Eukaryota</taxon>
        <taxon>Sar</taxon>
        <taxon>Alveolata</taxon>
        <taxon>Ciliophora</taxon>
        <taxon>Intramacronucleata</taxon>
        <taxon>Spirotrichea</taxon>
        <taxon>Hypotrichia</taxon>
        <taxon>Euplotida</taxon>
        <taxon>Euplotidae</taxon>
        <taxon>Moneuplotes</taxon>
    </lineage>
</organism>
<feature type="compositionally biased region" description="Basic and acidic residues" evidence="2">
    <location>
        <begin position="853"/>
        <end position="864"/>
    </location>
</feature>
<dbReference type="Pfam" id="PF01167">
    <property type="entry name" value="Tub"/>
    <property type="match status" value="1"/>
</dbReference>
<dbReference type="InterPro" id="IPR000007">
    <property type="entry name" value="Tubby_C"/>
</dbReference>
<feature type="region of interest" description="Disordered" evidence="2">
    <location>
        <begin position="970"/>
        <end position="1011"/>
    </location>
</feature>
<feature type="compositionally biased region" description="Basic and acidic residues" evidence="2">
    <location>
        <begin position="760"/>
        <end position="771"/>
    </location>
</feature>
<evidence type="ECO:0000259" key="3">
    <source>
        <dbReference type="Pfam" id="PF01167"/>
    </source>
</evidence>
<name>A0AAD1U5J2_EUPCR</name>
<dbReference type="PANTHER" id="PTHR16517:SF7">
    <property type="entry name" value="PROTEIN KING TUBBY"/>
    <property type="match status" value="1"/>
</dbReference>
<feature type="compositionally biased region" description="Basic residues" evidence="2">
    <location>
        <begin position="619"/>
        <end position="628"/>
    </location>
</feature>
<evidence type="ECO:0000256" key="2">
    <source>
        <dbReference type="SAM" id="MobiDB-lite"/>
    </source>
</evidence>
<feature type="region of interest" description="Disordered" evidence="2">
    <location>
        <begin position="733"/>
        <end position="907"/>
    </location>
</feature>
<feature type="region of interest" description="Disordered" evidence="2">
    <location>
        <begin position="206"/>
        <end position="231"/>
    </location>
</feature>